<dbReference type="STRING" id="903984.BCR21_11360"/>
<dbReference type="OrthoDB" id="9816277at2"/>
<protein>
    <recommendedName>
        <fullName evidence="1">IrrE N-terminal-like domain-containing protein</fullName>
    </recommendedName>
</protein>
<dbReference type="InterPro" id="IPR052345">
    <property type="entry name" value="Rad_response_metalloprotease"/>
</dbReference>
<dbReference type="Pfam" id="PF06114">
    <property type="entry name" value="Peptidase_M78"/>
    <property type="match status" value="1"/>
</dbReference>
<gene>
    <name evidence="2" type="ORF">BCR21_11360</name>
</gene>
<dbReference type="Proteomes" id="UP000094068">
    <property type="component" value="Unassembled WGS sequence"/>
</dbReference>
<reference evidence="3" key="1">
    <citation type="submission" date="2016-09" db="EMBL/GenBank/DDBJ databases">
        <authorList>
            <person name="Gulvik C.A."/>
        </authorList>
    </citation>
    <scope>NUCLEOTIDE SEQUENCE [LARGE SCALE GENOMIC DNA]</scope>
    <source>
        <strain evidence="3">DSM 23328</strain>
    </source>
</reference>
<evidence type="ECO:0000313" key="3">
    <source>
        <dbReference type="Proteomes" id="UP000094068"/>
    </source>
</evidence>
<dbReference type="EMBL" id="MIJZ01000014">
    <property type="protein sequence ID" value="OEG10877.1"/>
    <property type="molecule type" value="Genomic_DNA"/>
</dbReference>
<dbReference type="Gene3D" id="1.10.10.2910">
    <property type="match status" value="1"/>
</dbReference>
<keyword evidence="3" id="KW-1185">Reference proteome</keyword>
<proteinExistence type="predicted"/>
<feature type="domain" description="IrrE N-terminal-like" evidence="1">
    <location>
        <begin position="72"/>
        <end position="170"/>
    </location>
</feature>
<dbReference type="AlphaFoldDB" id="A0A1E5GDZ4"/>
<organism evidence="2 3">
    <name type="scientific">Enterococcus ureasiticus</name>
    <dbReference type="NCBI Taxonomy" id="903984"/>
    <lineage>
        <taxon>Bacteria</taxon>
        <taxon>Bacillati</taxon>
        <taxon>Bacillota</taxon>
        <taxon>Bacilli</taxon>
        <taxon>Lactobacillales</taxon>
        <taxon>Enterococcaceae</taxon>
        <taxon>Enterococcus</taxon>
    </lineage>
</organism>
<dbReference type="PANTHER" id="PTHR43236:SF1">
    <property type="entry name" value="BLL7220 PROTEIN"/>
    <property type="match status" value="1"/>
</dbReference>
<evidence type="ECO:0000313" key="2">
    <source>
        <dbReference type="EMBL" id="OEG10877.1"/>
    </source>
</evidence>
<name>A0A1E5GDZ4_9ENTE</name>
<sequence length="225" mass="25804">MTEQIDEYLSFSDKINDYISALMVANNIGYENYDCSYLWDFVKSKGVSMRSFPFDGVARDRISGMIVKDSLETTIGYNQNMSEKRKNFTISHEITHYLFHMTENDTIFTDTDCSLRYSYNEVLHEFQANIGASAILVPDVVFFRFLKEGWNLSQLSNHFGISESALYVRLIHTMQANFGVSYIAAKTNADAIRYKFSGKGHHAAVELGTNLEARLFRTNRFIEAL</sequence>
<evidence type="ECO:0000259" key="1">
    <source>
        <dbReference type="Pfam" id="PF06114"/>
    </source>
</evidence>
<dbReference type="InterPro" id="IPR010359">
    <property type="entry name" value="IrrE_HExxH"/>
</dbReference>
<dbReference type="PANTHER" id="PTHR43236">
    <property type="entry name" value="ANTITOXIN HIGA1"/>
    <property type="match status" value="1"/>
</dbReference>
<dbReference type="RefSeq" id="WP_069646631.1">
    <property type="nucleotide sequence ID" value="NZ_MIJZ01000014.1"/>
</dbReference>
<comment type="caution">
    <text evidence="2">The sequence shown here is derived from an EMBL/GenBank/DDBJ whole genome shotgun (WGS) entry which is preliminary data.</text>
</comment>
<accession>A0A1E5GDZ4</accession>